<sequence>MSYESVIPNCERDPSLERLQAGLRGPPPHAQILFTGPLVISISSKLNLALCRTLEAQCMKIHALWGEGVPQSSLHPLTIRYPSVRVPSPGLRSGPIRTLLPWASGSWPHPCRCHWLSSLPCHRWLNLTIIDF</sequence>
<evidence type="ECO:0000313" key="2">
    <source>
        <dbReference type="Proteomes" id="UP000558488"/>
    </source>
</evidence>
<evidence type="ECO:0000313" key="1">
    <source>
        <dbReference type="EMBL" id="KAF6363132.1"/>
    </source>
</evidence>
<keyword evidence="2" id="KW-1185">Reference proteome</keyword>
<proteinExistence type="predicted"/>
<dbReference type="AlphaFoldDB" id="A0A7J7YMH7"/>
<reference evidence="1 2" key="1">
    <citation type="journal article" date="2020" name="Nature">
        <title>Six reference-quality genomes reveal evolution of bat adaptations.</title>
        <authorList>
            <person name="Jebb D."/>
            <person name="Huang Z."/>
            <person name="Pippel M."/>
            <person name="Hughes G.M."/>
            <person name="Lavrichenko K."/>
            <person name="Devanna P."/>
            <person name="Winkler S."/>
            <person name="Jermiin L.S."/>
            <person name="Skirmuntt E.C."/>
            <person name="Katzourakis A."/>
            <person name="Burkitt-Gray L."/>
            <person name="Ray D.A."/>
            <person name="Sullivan K.A.M."/>
            <person name="Roscito J.G."/>
            <person name="Kirilenko B.M."/>
            <person name="Davalos L.M."/>
            <person name="Corthals A.P."/>
            <person name="Power M.L."/>
            <person name="Jones G."/>
            <person name="Ransome R.D."/>
            <person name="Dechmann D.K.N."/>
            <person name="Locatelli A.G."/>
            <person name="Puechmaille S.J."/>
            <person name="Fedrigo O."/>
            <person name="Jarvis E.D."/>
            <person name="Hiller M."/>
            <person name="Vernes S.C."/>
            <person name="Myers E.W."/>
            <person name="Teeling E.C."/>
        </authorList>
    </citation>
    <scope>NUCLEOTIDE SEQUENCE [LARGE SCALE GENOMIC DNA]</scope>
    <source>
        <strain evidence="1">MPipKuh1</strain>
        <tissue evidence="1">Flight muscle</tissue>
    </source>
</reference>
<dbReference type="EMBL" id="JACAGB010000005">
    <property type="protein sequence ID" value="KAF6363132.1"/>
    <property type="molecule type" value="Genomic_DNA"/>
</dbReference>
<accession>A0A7J7YMH7</accession>
<comment type="caution">
    <text evidence="1">The sequence shown here is derived from an EMBL/GenBank/DDBJ whole genome shotgun (WGS) entry which is preliminary data.</text>
</comment>
<protein>
    <submittedName>
        <fullName evidence="1">Uncharacterized protein</fullName>
    </submittedName>
</protein>
<name>A0A7J7YMH7_PIPKU</name>
<gene>
    <name evidence="1" type="ORF">mPipKuh1_010129</name>
</gene>
<dbReference type="Proteomes" id="UP000558488">
    <property type="component" value="Unassembled WGS sequence"/>
</dbReference>
<organism evidence="1 2">
    <name type="scientific">Pipistrellus kuhlii</name>
    <name type="common">Kuhl's pipistrelle</name>
    <dbReference type="NCBI Taxonomy" id="59472"/>
    <lineage>
        <taxon>Eukaryota</taxon>
        <taxon>Metazoa</taxon>
        <taxon>Chordata</taxon>
        <taxon>Craniata</taxon>
        <taxon>Vertebrata</taxon>
        <taxon>Euteleostomi</taxon>
        <taxon>Mammalia</taxon>
        <taxon>Eutheria</taxon>
        <taxon>Laurasiatheria</taxon>
        <taxon>Chiroptera</taxon>
        <taxon>Yangochiroptera</taxon>
        <taxon>Vespertilionidae</taxon>
        <taxon>Pipistrellus</taxon>
    </lineage>
</organism>